<evidence type="ECO:0000313" key="2">
    <source>
        <dbReference type="EMBL" id="TDQ43943.1"/>
    </source>
</evidence>
<evidence type="ECO:0000313" key="3">
    <source>
        <dbReference type="Proteomes" id="UP000295510"/>
    </source>
</evidence>
<feature type="transmembrane region" description="Helical" evidence="1">
    <location>
        <begin position="70"/>
        <end position="95"/>
    </location>
</feature>
<evidence type="ECO:0000256" key="1">
    <source>
        <dbReference type="SAM" id="Phobius"/>
    </source>
</evidence>
<gene>
    <name evidence="2" type="ORF">DFR43_10421</name>
</gene>
<evidence type="ECO:0008006" key="4">
    <source>
        <dbReference type="Google" id="ProtNLM"/>
    </source>
</evidence>
<dbReference type="RefSeq" id="WP_133596141.1">
    <property type="nucleotide sequence ID" value="NZ_SNYL01000004.1"/>
</dbReference>
<feature type="transmembrane region" description="Helical" evidence="1">
    <location>
        <begin position="42"/>
        <end position="58"/>
    </location>
</feature>
<organism evidence="2 3">
    <name type="scientific">Tepidicella xavieri</name>
    <dbReference type="NCBI Taxonomy" id="360241"/>
    <lineage>
        <taxon>Bacteria</taxon>
        <taxon>Pseudomonadati</taxon>
        <taxon>Pseudomonadota</taxon>
        <taxon>Betaproteobacteria</taxon>
        <taxon>Burkholderiales</taxon>
        <taxon>Tepidicella</taxon>
    </lineage>
</organism>
<keyword evidence="1" id="KW-1133">Transmembrane helix</keyword>
<name>A0A4R6UFK2_9BURK</name>
<protein>
    <recommendedName>
        <fullName evidence="4">TM2 domain-containing protein</fullName>
    </recommendedName>
</protein>
<dbReference type="EMBL" id="SNYL01000004">
    <property type="protein sequence ID" value="TDQ43943.1"/>
    <property type="molecule type" value="Genomic_DNA"/>
</dbReference>
<accession>A0A4R6UFK2</accession>
<keyword evidence="3" id="KW-1185">Reference proteome</keyword>
<sequence length="160" mass="17479">MTTSSLSAPTRKPRNKTVAAWLAFVGGAFGWHRLYLHGWLDVWVWAHVIATALGLWGVDRVFAYGQDDKLSWLLLPLLGFSIAAACLTGILYALATPEQWNATHNPGHPPESPAGSTNWLTIGALVLALMLGAIALISGLAFGFQRYFEYQIEEGLKLSQ</sequence>
<dbReference type="AlphaFoldDB" id="A0A4R6UFK2"/>
<keyword evidence="1" id="KW-0812">Transmembrane</keyword>
<feature type="transmembrane region" description="Helical" evidence="1">
    <location>
        <begin position="119"/>
        <end position="142"/>
    </location>
</feature>
<proteinExistence type="predicted"/>
<keyword evidence="1" id="KW-0472">Membrane</keyword>
<feature type="transmembrane region" description="Helical" evidence="1">
    <location>
        <begin position="18"/>
        <end position="36"/>
    </location>
</feature>
<reference evidence="2 3" key="1">
    <citation type="submission" date="2019-03" db="EMBL/GenBank/DDBJ databases">
        <title>Genomic Encyclopedia of Type Strains, Phase IV (KMG-IV): sequencing the most valuable type-strain genomes for metagenomic binning, comparative biology and taxonomic classification.</title>
        <authorList>
            <person name="Goeker M."/>
        </authorList>
    </citation>
    <scope>NUCLEOTIDE SEQUENCE [LARGE SCALE GENOMIC DNA]</scope>
    <source>
        <strain evidence="2 3">DSM 19605</strain>
    </source>
</reference>
<dbReference type="Proteomes" id="UP000295510">
    <property type="component" value="Unassembled WGS sequence"/>
</dbReference>
<comment type="caution">
    <text evidence="2">The sequence shown here is derived from an EMBL/GenBank/DDBJ whole genome shotgun (WGS) entry which is preliminary data.</text>
</comment>
<dbReference type="OrthoDB" id="8702870at2"/>